<name>A0A4Y2FCL2_ARAVE</name>
<evidence type="ECO:0000313" key="1">
    <source>
        <dbReference type="EMBL" id="GBM39102.1"/>
    </source>
</evidence>
<reference evidence="1 2" key="1">
    <citation type="journal article" date="2019" name="Sci. Rep.">
        <title>Orb-weaving spider Araneus ventricosus genome elucidates the spidroin gene catalogue.</title>
        <authorList>
            <person name="Kono N."/>
            <person name="Nakamura H."/>
            <person name="Ohtoshi R."/>
            <person name="Moran D.A.P."/>
            <person name="Shinohara A."/>
            <person name="Yoshida Y."/>
            <person name="Fujiwara M."/>
            <person name="Mori M."/>
            <person name="Tomita M."/>
            <person name="Arakawa K."/>
        </authorList>
    </citation>
    <scope>NUCLEOTIDE SEQUENCE [LARGE SCALE GENOMIC DNA]</scope>
</reference>
<dbReference type="Proteomes" id="UP000499080">
    <property type="component" value="Unassembled WGS sequence"/>
</dbReference>
<protein>
    <submittedName>
        <fullName evidence="1">Uncharacterized protein</fullName>
    </submittedName>
</protein>
<dbReference type="AlphaFoldDB" id="A0A4Y2FCL2"/>
<proteinExistence type="predicted"/>
<organism evidence="1 2">
    <name type="scientific">Araneus ventricosus</name>
    <name type="common">Orbweaver spider</name>
    <name type="synonym">Epeira ventricosa</name>
    <dbReference type="NCBI Taxonomy" id="182803"/>
    <lineage>
        <taxon>Eukaryota</taxon>
        <taxon>Metazoa</taxon>
        <taxon>Ecdysozoa</taxon>
        <taxon>Arthropoda</taxon>
        <taxon>Chelicerata</taxon>
        <taxon>Arachnida</taxon>
        <taxon>Araneae</taxon>
        <taxon>Araneomorphae</taxon>
        <taxon>Entelegynae</taxon>
        <taxon>Araneoidea</taxon>
        <taxon>Araneidae</taxon>
        <taxon>Araneus</taxon>
    </lineage>
</organism>
<gene>
    <name evidence="1" type="ORF">AVEN_73046_1</name>
</gene>
<comment type="caution">
    <text evidence="1">The sequence shown here is derived from an EMBL/GenBank/DDBJ whole genome shotgun (WGS) entry which is preliminary data.</text>
</comment>
<sequence>MIGDFKSKSNHLFISVESVTIVVGNTVEPPIESLIIMMNSRWSPLVGGTQKSVRNENSAARQAVVIATGYVREEPLGNPTEVGFYFILGASLRR</sequence>
<evidence type="ECO:0000313" key="2">
    <source>
        <dbReference type="Proteomes" id="UP000499080"/>
    </source>
</evidence>
<keyword evidence="2" id="KW-1185">Reference proteome</keyword>
<accession>A0A4Y2FCL2</accession>
<dbReference type="EMBL" id="BGPR01000885">
    <property type="protein sequence ID" value="GBM39102.1"/>
    <property type="molecule type" value="Genomic_DNA"/>
</dbReference>